<feature type="compositionally biased region" description="Low complexity" evidence="2">
    <location>
        <begin position="383"/>
        <end position="403"/>
    </location>
</feature>
<gene>
    <name evidence="3" type="primary">RvY_12773-1</name>
    <name evidence="3" type="synonym">RvY_12773.1</name>
    <name evidence="3" type="ORF">RvY_12773</name>
</gene>
<sequence>MAGKEQKFERVEKVDVDSTGNATLKTVGVDRGGEDPALNFQDKRPAGLVPDPTVTGMMGHQGSATELHSSGTSGMGSSSTTRHSSSSHTSSGSAMGSHHHSSGMGSASSGLSGSMHSGGSSGMGGGATTYQRTEVTTTTGGPTIGGLQRTVTVPTGAHSTIREQTDVIKHHTSGGATQSETHVISVPVTSFESSNMESVRTGYTYTEDKALTVAAPQLAQPIHTTLDLQLGGGASAEIHAGTTVDLTQMQRKDLGPEEYARYKAKVEALAAKDERDAGKRAAMYREEVERDAELIRQILERQHIRDLEFRKEMIEHQVNRQEREIQLEAEYAMRALELERKAAREALEEAKAQTAVDVKFDTAIGVTISKGSISTSAEKHSSSHTGGATSTTTTTEQQRTTRI</sequence>
<evidence type="ECO:0000313" key="3">
    <source>
        <dbReference type="EMBL" id="GAV02176.1"/>
    </source>
</evidence>
<comment type="caution">
    <text evidence="3">The sequence shown here is derived from an EMBL/GenBank/DDBJ whole genome shotgun (WGS) entry which is preliminary data.</text>
</comment>
<evidence type="ECO:0000256" key="1">
    <source>
        <dbReference type="SAM" id="Coils"/>
    </source>
</evidence>
<accession>A0A1D1VMX5</accession>
<dbReference type="AlphaFoldDB" id="A0A1D1VMX5"/>
<proteinExistence type="predicted"/>
<protein>
    <submittedName>
        <fullName evidence="3">CAHS11</fullName>
    </submittedName>
</protein>
<dbReference type="Proteomes" id="UP000186922">
    <property type="component" value="Unassembled WGS sequence"/>
</dbReference>
<feature type="region of interest" description="Disordered" evidence="2">
    <location>
        <begin position="373"/>
        <end position="403"/>
    </location>
</feature>
<evidence type="ECO:0000256" key="2">
    <source>
        <dbReference type="SAM" id="MobiDB-lite"/>
    </source>
</evidence>
<dbReference type="EMBL" id="BDGG01000008">
    <property type="protein sequence ID" value="GAV02176.1"/>
    <property type="molecule type" value="Genomic_DNA"/>
</dbReference>
<keyword evidence="1" id="KW-0175">Coiled coil</keyword>
<reference evidence="3 4" key="1">
    <citation type="journal article" date="2016" name="Nat. Commun.">
        <title>Extremotolerant tardigrade genome and improved radiotolerance of human cultured cells by tardigrade-unique protein.</title>
        <authorList>
            <person name="Hashimoto T."/>
            <person name="Horikawa D.D."/>
            <person name="Saito Y."/>
            <person name="Kuwahara H."/>
            <person name="Kozuka-Hata H."/>
            <person name="Shin-I T."/>
            <person name="Minakuchi Y."/>
            <person name="Ohishi K."/>
            <person name="Motoyama A."/>
            <person name="Aizu T."/>
            <person name="Enomoto A."/>
            <person name="Kondo K."/>
            <person name="Tanaka S."/>
            <person name="Hara Y."/>
            <person name="Koshikawa S."/>
            <person name="Sagara H."/>
            <person name="Miura T."/>
            <person name="Yokobori S."/>
            <person name="Miyagawa K."/>
            <person name="Suzuki Y."/>
            <person name="Kubo T."/>
            <person name="Oyama M."/>
            <person name="Kohara Y."/>
            <person name="Fujiyama A."/>
            <person name="Arakawa K."/>
            <person name="Katayama T."/>
            <person name="Toyoda A."/>
            <person name="Kunieda T."/>
        </authorList>
    </citation>
    <scope>NUCLEOTIDE SEQUENCE [LARGE SCALE GENOMIC DNA]</scope>
    <source>
        <strain evidence="3 4">YOKOZUNA-1</strain>
    </source>
</reference>
<feature type="compositionally biased region" description="Low complexity" evidence="2">
    <location>
        <begin position="68"/>
        <end position="118"/>
    </location>
</feature>
<feature type="coiled-coil region" evidence="1">
    <location>
        <begin position="304"/>
        <end position="353"/>
    </location>
</feature>
<dbReference type="OrthoDB" id="10590680at2759"/>
<organism evidence="3 4">
    <name type="scientific">Ramazzottius varieornatus</name>
    <name type="common">Water bear</name>
    <name type="synonym">Tardigrade</name>
    <dbReference type="NCBI Taxonomy" id="947166"/>
    <lineage>
        <taxon>Eukaryota</taxon>
        <taxon>Metazoa</taxon>
        <taxon>Ecdysozoa</taxon>
        <taxon>Tardigrada</taxon>
        <taxon>Eutardigrada</taxon>
        <taxon>Parachela</taxon>
        <taxon>Hypsibioidea</taxon>
        <taxon>Ramazzottiidae</taxon>
        <taxon>Ramazzottius</taxon>
    </lineage>
</organism>
<feature type="region of interest" description="Disordered" evidence="2">
    <location>
        <begin position="1"/>
        <end position="128"/>
    </location>
</feature>
<name>A0A1D1VMX5_RAMVA</name>
<feature type="compositionally biased region" description="Basic and acidic residues" evidence="2">
    <location>
        <begin position="1"/>
        <end position="16"/>
    </location>
</feature>
<evidence type="ECO:0000313" key="4">
    <source>
        <dbReference type="Proteomes" id="UP000186922"/>
    </source>
</evidence>
<keyword evidence="4" id="KW-1185">Reference proteome</keyword>